<reference evidence="7" key="1">
    <citation type="submission" date="2013-06" db="EMBL/GenBank/DDBJ databases">
        <authorList>
            <person name="Zhao Q."/>
        </authorList>
    </citation>
    <scope>NUCLEOTIDE SEQUENCE</scope>
    <source>
        <strain evidence="7">cv. W1943</strain>
    </source>
</reference>
<evidence type="ECO:0000313" key="6">
    <source>
        <dbReference type="EnsemblPlants" id="ORUFI04G27660.1"/>
    </source>
</evidence>
<dbReference type="SMART" id="SM00061">
    <property type="entry name" value="MATH"/>
    <property type="match status" value="3"/>
</dbReference>
<evidence type="ECO:0000256" key="1">
    <source>
        <dbReference type="ARBA" id="ARBA00004906"/>
    </source>
</evidence>
<reference evidence="6" key="2">
    <citation type="submission" date="2015-06" db="UniProtKB">
        <authorList>
            <consortium name="EnsemblPlants"/>
        </authorList>
    </citation>
    <scope>IDENTIFICATION</scope>
</reference>
<dbReference type="Gramene" id="ORUFI04G27660.1">
    <property type="protein sequence ID" value="ORUFI04G27660.1"/>
    <property type="gene ID" value="ORUFI04G27660"/>
</dbReference>
<protein>
    <recommendedName>
        <fullName evidence="8">BTB domain-containing protein</fullName>
    </recommendedName>
</protein>
<dbReference type="InterPro" id="IPR000210">
    <property type="entry name" value="BTB/POZ_dom"/>
</dbReference>
<evidence type="ECO:0000256" key="2">
    <source>
        <dbReference type="ARBA" id="ARBA00010846"/>
    </source>
</evidence>
<dbReference type="SMART" id="SM00225">
    <property type="entry name" value="BTB"/>
    <property type="match status" value="4"/>
</dbReference>
<dbReference type="Proteomes" id="UP000008022">
    <property type="component" value="Unassembled WGS sequence"/>
</dbReference>
<dbReference type="Gene3D" id="3.30.710.10">
    <property type="entry name" value="Potassium Channel Kv1.1, Chain A"/>
    <property type="match status" value="4"/>
</dbReference>
<feature type="region of interest" description="Disordered" evidence="3">
    <location>
        <begin position="676"/>
        <end position="741"/>
    </location>
</feature>
<dbReference type="InterPro" id="IPR011333">
    <property type="entry name" value="SKP1/BTB/POZ_sf"/>
</dbReference>
<dbReference type="InterPro" id="IPR002083">
    <property type="entry name" value="MATH/TRAF_dom"/>
</dbReference>
<dbReference type="PROSITE" id="PS50097">
    <property type="entry name" value="BTB"/>
    <property type="match status" value="4"/>
</dbReference>
<dbReference type="InterPro" id="IPR008974">
    <property type="entry name" value="TRAF-like"/>
</dbReference>
<dbReference type="Pfam" id="PF24570">
    <property type="entry name" value="BACK_BPM_SPOP"/>
    <property type="match status" value="4"/>
</dbReference>
<dbReference type="Pfam" id="PF22486">
    <property type="entry name" value="MATH_2"/>
    <property type="match status" value="3"/>
</dbReference>
<feature type="compositionally biased region" description="Pro residues" evidence="3">
    <location>
        <begin position="728"/>
        <end position="738"/>
    </location>
</feature>
<accession>A0A0E0PEC1</accession>
<dbReference type="CDD" id="cd00121">
    <property type="entry name" value="MATH"/>
    <property type="match status" value="3"/>
</dbReference>
<keyword evidence="7" id="KW-1185">Reference proteome</keyword>
<evidence type="ECO:0000259" key="5">
    <source>
        <dbReference type="PROSITE" id="PS50144"/>
    </source>
</evidence>
<dbReference type="InterPro" id="IPR045005">
    <property type="entry name" value="BPM1-6"/>
</dbReference>
<dbReference type="eggNOG" id="KOG1987">
    <property type="taxonomic scope" value="Eukaryota"/>
</dbReference>
<dbReference type="GO" id="GO:0016567">
    <property type="term" value="P:protein ubiquitination"/>
    <property type="evidence" value="ECO:0007669"/>
    <property type="project" value="InterPro"/>
</dbReference>
<dbReference type="HOGENOM" id="CLU_004253_5_0_1"/>
<comment type="pathway">
    <text evidence="1">Protein modification; protein ubiquitination.</text>
</comment>
<proteinExistence type="inferred from homology"/>
<dbReference type="OMA" id="FCMEYIA"/>
<dbReference type="InterPro" id="IPR056423">
    <property type="entry name" value="BACK_BPM_SPOP"/>
</dbReference>
<dbReference type="EnsemblPlants" id="ORUFI04G27660.1">
    <property type="protein sequence ID" value="ORUFI04G27660.1"/>
    <property type="gene ID" value="ORUFI04G27660"/>
</dbReference>
<dbReference type="PANTHER" id="PTHR26379">
    <property type="entry name" value="BTB/POZ AND MATH DOMAIN-CONTAINING PROTEIN 1"/>
    <property type="match status" value="1"/>
</dbReference>
<dbReference type="Gene3D" id="2.60.210.10">
    <property type="entry name" value="Apoptosis, Tumor Necrosis Factor Receptor Associated Protein 2, Chain A"/>
    <property type="match status" value="3"/>
</dbReference>
<feature type="domain" description="BTB" evidence="4">
    <location>
        <begin position="490"/>
        <end position="559"/>
    </location>
</feature>
<dbReference type="PANTHER" id="PTHR26379:SF321">
    <property type="entry name" value="OS04G0625600 PROTEIN"/>
    <property type="match status" value="1"/>
</dbReference>
<feature type="domain" description="BTB" evidence="4">
    <location>
        <begin position="977"/>
        <end position="1040"/>
    </location>
</feature>
<feature type="domain" description="BTB" evidence="4">
    <location>
        <begin position="1332"/>
        <end position="1399"/>
    </location>
</feature>
<evidence type="ECO:0000313" key="7">
    <source>
        <dbReference type="Proteomes" id="UP000008022"/>
    </source>
</evidence>
<comment type="similarity">
    <text evidence="2">Belongs to the Tdpoz family.</text>
</comment>
<feature type="domain" description="BTB" evidence="4">
    <location>
        <begin position="118"/>
        <end position="185"/>
    </location>
</feature>
<evidence type="ECO:0000259" key="4">
    <source>
        <dbReference type="PROSITE" id="PS50097"/>
    </source>
</evidence>
<evidence type="ECO:0008006" key="8">
    <source>
        <dbReference type="Google" id="ProtNLM"/>
    </source>
</evidence>
<dbReference type="SUPFAM" id="SSF49599">
    <property type="entry name" value="TRAF domain-like"/>
    <property type="match status" value="3"/>
</dbReference>
<dbReference type="CDD" id="cd18280">
    <property type="entry name" value="BTB_POZ_BPM_plant"/>
    <property type="match status" value="2"/>
</dbReference>
<feature type="domain" description="MATH" evidence="5">
    <location>
        <begin position="326"/>
        <end position="455"/>
    </location>
</feature>
<dbReference type="Gene3D" id="1.25.40.420">
    <property type="match status" value="3"/>
</dbReference>
<evidence type="ECO:0000256" key="3">
    <source>
        <dbReference type="SAM" id="MobiDB-lite"/>
    </source>
</evidence>
<sequence length="1511" mass="164251">MASSSTSSRCLTASVTGTHNLQVTSYSLLEGMGVGKFVSSTTFSRAGSDCRIARFVKKSDLQEHAIRRIRFTGNDSFKIECSLTVISESRAEDVSTIPVPPSNLHQHLAGMLHGVEIADVEFSVGGEPFRAHACVLAARSPVFRAELLGPAAARSIKIDDDDDMEPATFKALLHSIYTDHLPNDSGFGKDAAMQRRLLVAADRYGVDRLRAMCGAKLYESVSVGTVVDSLEFAEKHHCAQLKDACLGFMASPNVLGVVRKTDGFKRLVEGCPWVLKEILDKLRCSPSIFAMGNSLFSMASSTASPSDGRSPRLPETLSRCVTASVAAAHNFEVTRYSLLAGVGAGEFVTSGTFSIDGHNWNIQVYPDRWKQEMNAGYVSVFLCLCGGATGVRAKYTLSLSENGGESVQRSLTHRFDTVGAFWGFPRFMERPRLRQWLLRRGPGGGDDCVTFRCSLTVIREPRTEGVAAVAVPPSDMRRHMANMLRGGDGADVVVLVRDQPFRAHRCVLAARSPVFRAELFGGGHMRERRTSCVVVDDMEPSIFSAFLHFIYTDSLPENPDTPGDDQDCMAMQHLMVAADRYGLDRLVLICEEKLCRGIDVQTVATTLALAEQHQRVALKDACLGFIVSRGVLGAVARTDGFKHLLTTCPSIMVDILDKVASVMSKEGFVSVSCASSNRGGRQWGASSASASAIRERNSGDPSPYQSRAPLRSSPNLDDLPRFRSASLIPPPPPPPPPRRVGYPACRNRSISEALDCDEVMDIGPHSIQLIAPPSLYHAASAAAMGDHRDPAFPAAAGGCRLPKTSSVSVTESVTAVHDFKVTGYSLIEGLGIGRYVSSSTFTVGGVDWAVRFYPDGSTVTCLGNASAFLYYCGREKEVRTRFTLNLLGKDGKLSQVTNSYMKHTFSPASDNWGFIKFAEKSKLQSSPFLHNDCLTIRCLLTVVRESHTKDVEVNSVVVPPSNLHTDFENMLQDGEGSDVTFTVGGQEFRAHKCVLAFRSPVFKAELFGPMKENGTQCIKIDDMEPEVFEALLHFIYTDRLPDSCRDGKAAAMQHLLVAADRYGVDRLRLICERRLSETIDVETVATTLVLAEQHHCSQLRQACIGFVASPNMLGPVIESDGFKHLVESCPLIMKEILNMLTSSAARTSSRSVWEGITGTHDFEVVGYSLMDGFGAGRHVCSGDFSVAGHDWYVAFYPDGLDQDSAGYASACLAYRGKERLVRAKYSLSLVARDGRASPLAGDTLRSHYFTPTSRSADVLKFVEKSKLSSSPSSSSYSCLDDDTLTIRCVVTVVTGPRVVSVAPAKERGPRVTVPPPSLHEHLARMLRDGRGSDVAFRVGGRVLRAHRCVLAARSPVFDAELLGPMMETTAPCIEIHGVEPAAFEALLRFVYTDSWPLAGVDVAATVRLLSAADRYGLERLRLMCEEKLHEGIDVDNAADVLAMAELHHCSQLRDACVAFIASPSTLGPVLASSGFEDLIMATGASVTKEILHKVSESWSGPGNRNNSSKRK</sequence>
<feature type="domain" description="MATH" evidence="5">
    <location>
        <begin position="814"/>
        <end position="940"/>
    </location>
</feature>
<name>A0A0E0PEC1_ORYRU</name>
<feature type="domain" description="MATH" evidence="5">
    <location>
        <begin position="1157"/>
        <end position="1290"/>
    </location>
</feature>
<dbReference type="STRING" id="4529.A0A0E0PEC1"/>
<dbReference type="PROSITE" id="PS50144">
    <property type="entry name" value="MATH"/>
    <property type="match status" value="3"/>
</dbReference>
<organism evidence="6 7">
    <name type="scientific">Oryza rufipogon</name>
    <name type="common">Brownbeard rice</name>
    <name type="synonym">Asian wild rice</name>
    <dbReference type="NCBI Taxonomy" id="4529"/>
    <lineage>
        <taxon>Eukaryota</taxon>
        <taxon>Viridiplantae</taxon>
        <taxon>Streptophyta</taxon>
        <taxon>Embryophyta</taxon>
        <taxon>Tracheophyta</taxon>
        <taxon>Spermatophyta</taxon>
        <taxon>Magnoliopsida</taxon>
        <taxon>Liliopsida</taxon>
        <taxon>Poales</taxon>
        <taxon>Poaceae</taxon>
        <taxon>BOP clade</taxon>
        <taxon>Oryzoideae</taxon>
        <taxon>Oryzeae</taxon>
        <taxon>Oryzinae</taxon>
        <taxon>Oryza</taxon>
    </lineage>
</organism>
<dbReference type="Pfam" id="PF00651">
    <property type="entry name" value="BTB"/>
    <property type="match status" value="4"/>
</dbReference>
<dbReference type="SUPFAM" id="SSF54695">
    <property type="entry name" value="POZ domain"/>
    <property type="match status" value="4"/>
</dbReference>